<feature type="binding site" evidence="3">
    <location>
        <position position="90"/>
    </location>
    <ligand>
        <name>Zn(2+)</name>
        <dbReference type="ChEBI" id="CHEBI:29105"/>
        <label>1</label>
    </ligand>
</feature>
<feature type="binding site" evidence="3">
    <location>
        <position position="90"/>
    </location>
    <ligand>
        <name>Zn(2+)</name>
        <dbReference type="ChEBI" id="CHEBI:29105"/>
        <label>2</label>
    </ligand>
</feature>
<evidence type="ECO:0000313" key="5">
    <source>
        <dbReference type="EMBL" id="PRZ41176.1"/>
    </source>
</evidence>
<comment type="caution">
    <text evidence="5">The sequence shown here is derived from an EMBL/GenBank/DDBJ whole genome shotgun (WGS) entry which is preliminary data.</text>
</comment>
<gene>
    <name evidence="5" type="ORF">CLV47_11152</name>
</gene>
<evidence type="ECO:0000256" key="4">
    <source>
        <dbReference type="PIRSR" id="PIRSR001235-2"/>
    </source>
</evidence>
<feature type="binding site" evidence="3">
    <location>
        <position position="125"/>
    </location>
    <ligand>
        <name>Zn(2+)</name>
        <dbReference type="ChEBI" id="CHEBI:29105"/>
        <label>2</label>
    </ligand>
</feature>
<dbReference type="GO" id="GO:0016813">
    <property type="term" value="F:hydrolase activity, acting on carbon-nitrogen (but not peptide) bonds, in linear amidines"/>
    <property type="evidence" value="ECO:0007669"/>
    <property type="project" value="InterPro"/>
</dbReference>
<proteinExistence type="inferred from homology"/>
<dbReference type="Gene3D" id="3.40.630.10">
    <property type="entry name" value="Zn peptidases"/>
    <property type="match status" value="1"/>
</dbReference>
<keyword evidence="2 5" id="KW-0378">Hydrolase</keyword>
<dbReference type="Gene3D" id="3.30.70.360">
    <property type="match status" value="1"/>
</dbReference>
<feature type="binding site" evidence="3">
    <location>
        <position position="190"/>
    </location>
    <ligand>
        <name>Zn(2+)</name>
        <dbReference type="ChEBI" id="CHEBI:29105"/>
        <label>1</label>
    </ligand>
</feature>
<keyword evidence="3" id="KW-0479">Metal-binding</keyword>
<evidence type="ECO:0000256" key="2">
    <source>
        <dbReference type="ARBA" id="ARBA00022801"/>
    </source>
</evidence>
<feature type="binding site" evidence="4">
    <location>
        <position position="273"/>
    </location>
    <ligand>
        <name>allantoate</name>
        <dbReference type="ChEBI" id="CHEBI:17536"/>
    </ligand>
</feature>
<dbReference type="NCBIfam" id="NF006770">
    <property type="entry name" value="PRK09290.1-4"/>
    <property type="match status" value="1"/>
</dbReference>
<feature type="binding site" evidence="4">
    <location>
        <position position="215"/>
    </location>
    <ligand>
        <name>allantoate</name>
        <dbReference type="ChEBI" id="CHEBI:17536"/>
    </ligand>
</feature>
<dbReference type="SUPFAM" id="SSF55031">
    <property type="entry name" value="Bacterial exopeptidase dimerisation domain"/>
    <property type="match status" value="1"/>
</dbReference>
<accession>A0A2T0ZXU3</accession>
<dbReference type="InterPro" id="IPR010158">
    <property type="entry name" value="Amidase_Cbmase"/>
</dbReference>
<dbReference type="Proteomes" id="UP000237752">
    <property type="component" value="Unassembled WGS sequence"/>
</dbReference>
<sequence length="408" mass="43773">MTASHTAEFDRMWADLEGVGRDPRGGYSRFAWTREDHTLREWFTGEAARRSMEVDIDRNGNLWAWWGTPGPGSFVTGSHLDSVPGGGAYDGPLGVITAFAAVDKLRADGITPQRAVAVACFGDEEGARFGLACVGSRLAAGLLDAKKAKALKDSDGIGVVEAMRSAGHDPAHLGRDDEVLSRIGVYVELHVEQGRNLVDQGHAIAIGSSIWPHGRWRFDFHGAGNHAGTTRLEDRRDPMLTYAETVLSARKRARLAGTVTTFGRVSVTPNGTNAIPSEVTAWLDSRGADEAEVLRVVDEIETRAHERGSRDDVTVSVTRESYTGKVEFDAGVQQRLRSVLGADTPVIGTGAGHDAGILSSVVPTGMLYVRNPTGISHDPAEFAERDDCHAGIDALAAVMTDYVTQAQS</sequence>
<dbReference type="SUPFAM" id="SSF53187">
    <property type="entry name" value="Zn-dependent exopeptidases"/>
    <property type="match status" value="1"/>
</dbReference>
<dbReference type="GO" id="GO:0046872">
    <property type="term" value="F:metal ion binding"/>
    <property type="evidence" value="ECO:0007669"/>
    <property type="project" value="UniProtKB-KW"/>
</dbReference>
<evidence type="ECO:0000256" key="1">
    <source>
        <dbReference type="ARBA" id="ARBA00006153"/>
    </source>
</evidence>
<evidence type="ECO:0000256" key="3">
    <source>
        <dbReference type="PIRSR" id="PIRSR001235-1"/>
    </source>
</evidence>
<dbReference type="NCBIfam" id="TIGR01879">
    <property type="entry name" value="hydantase"/>
    <property type="match status" value="1"/>
</dbReference>
<dbReference type="EMBL" id="PVUE01000011">
    <property type="protein sequence ID" value="PRZ41176.1"/>
    <property type="molecule type" value="Genomic_DNA"/>
</dbReference>
<dbReference type="PANTHER" id="PTHR32494:SF5">
    <property type="entry name" value="ALLANTOATE AMIDOHYDROLASE"/>
    <property type="match status" value="1"/>
</dbReference>
<dbReference type="Pfam" id="PF01546">
    <property type="entry name" value="Peptidase_M20"/>
    <property type="match status" value="1"/>
</dbReference>
<dbReference type="RefSeq" id="WP_202862573.1">
    <property type="nucleotide sequence ID" value="NZ_PVUE01000011.1"/>
</dbReference>
<organism evidence="5 6">
    <name type="scientific">Antricoccus suffuscus</name>
    <dbReference type="NCBI Taxonomy" id="1629062"/>
    <lineage>
        <taxon>Bacteria</taxon>
        <taxon>Bacillati</taxon>
        <taxon>Actinomycetota</taxon>
        <taxon>Actinomycetes</taxon>
        <taxon>Geodermatophilales</taxon>
        <taxon>Antricoccaceae</taxon>
        <taxon>Antricoccus</taxon>
    </lineage>
</organism>
<comment type="similarity">
    <text evidence="1">Belongs to the peptidase M20 family.</text>
</comment>
<keyword evidence="6" id="KW-1185">Reference proteome</keyword>
<feature type="binding site" evidence="3">
    <location>
        <position position="79"/>
    </location>
    <ligand>
        <name>Zn(2+)</name>
        <dbReference type="ChEBI" id="CHEBI:29105"/>
        <label>1</label>
    </ligand>
</feature>
<keyword evidence="3" id="KW-0862">Zinc</keyword>
<reference evidence="5 6" key="1">
    <citation type="submission" date="2018-03" db="EMBL/GenBank/DDBJ databases">
        <title>Genomic Encyclopedia of Archaeal and Bacterial Type Strains, Phase II (KMG-II): from individual species to whole genera.</title>
        <authorList>
            <person name="Goeker M."/>
        </authorList>
    </citation>
    <scope>NUCLEOTIDE SEQUENCE [LARGE SCALE GENOMIC DNA]</scope>
    <source>
        <strain evidence="5 6">DSM 100065</strain>
    </source>
</reference>
<feature type="binding site" evidence="4">
    <location>
        <position position="286"/>
    </location>
    <ligand>
        <name>allantoate</name>
        <dbReference type="ChEBI" id="CHEBI:17536"/>
    </ligand>
</feature>
<dbReference type="PIRSF" id="PIRSF001235">
    <property type="entry name" value="Amidase_carbamoylase"/>
    <property type="match status" value="1"/>
</dbReference>
<name>A0A2T0ZXU3_9ACTN</name>
<dbReference type="InterPro" id="IPR036264">
    <property type="entry name" value="Bact_exopeptidase_dim_dom"/>
</dbReference>
<feature type="binding site" evidence="3">
    <location>
        <position position="377"/>
    </location>
    <ligand>
        <name>Zn(2+)</name>
        <dbReference type="ChEBI" id="CHEBI:29105"/>
        <label>2</label>
    </ligand>
</feature>
<dbReference type="InterPro" id="IPR002933">
    <property type="entry name" value="Peptidase_M20"/>
</dbReference>
<comment type="cofactor">
    <cofactor evidence="3">
        <name>Zn(2+)</name>
        <dbReference type="ChEBI" id="CHEBI:29105"/>
    </cofactor>
    <text evidence="3">Binds 2 Zn(2+) ions per subunit.</text>
</comment>
<evidence type="ECO:0000313" key="6">
    <source>
        <dbReference type="Proteomes" id="UP000237752"/>
    </source>
</evidence>
<dbReference type="AlphaFoldDB" id="A0A2T0ZXU3"/>
<dbReference type="PANTHER" id="PTHR32494">
    <property type="entry name" value="ALLANTOATE DEIMINASE-RELATED"/>
    <property type="match status" value="1"/>
</dbReference>
<protein>
    <submittedName>
        <fullName evidence="5">N-carbamoyl-L-amino-acid hydrolase</fullName>
    </submittedName>
</protein>